<evidence type="ECO:0000313" key="1">
    <source>
        <dbReference type="EMBL" id="RPA78109.1"/>
    </source>
</evidence>
<keyword evidence="2" id="KW-1185">Reference proteome</keyword>
<dbReference type="AlphaFoldDB" id="A0A3N4HWR8"/>
<accession>A0A3N4HWR8</accession>
<proteinExistence type="predicted"/>
<sequence length="447" mass="51161">MCEFKLINDHEKSRMSAPRILDNLRHNNVRQEPENNTNVKRDETEEAPGLICREQPQRSTSRILNNFITTLPLTRVSSAVGSTHPGHDLSHHIVQEENIRNVTSKGTRRKKPLHVMRGFKLINDSEHEKSEPSLKHERRVHQRVSLKTLMRVWRVARILNISSTASLCTDRKRKSNVKGDVDEKQYSARILLYVKGEFKPINDHEKNGSSCAGLEEITVHHQDSDESIKGVTHPHHLPTPHLVVRVKSRKKRKGDEIGLDENAYHFHSTKEECIEFDRYQGNSRFRMKTLQRKSSLVYSLTIPARFGRIIGIFITAQETRLVRVRGEECIQLGFYMVENTIHIEDSDDTIKIRTHPQHLQHSTVGSSECVETGCFKVENSTIHHVDSSENIHSGMHASWTSPPQPLATRRIKDVKGDAAFRPPLRLELAHTSSVRGEEYTVLLEGGE</sequence>
<protein>
    <submittedName>
        <fullName evidence="1">Uncharacterized protein</fullName>
    </submittedName>
</protein>
<gene>
    <name evidence="1" type="ORF">BJ508DRAFT_309593</name>
</gene>
<evidence type="ECO:0000313" key="2">
    <source>
        <dbReference type="Proteomes" id="UP000275078"/>
    </source>
</evidence>
<dbReference type="Proteomes" id="UP000275078">
    <property type="component" value="Unassembled WGS sequence"/>
</dbReference>
<dbReference type="EMBL" id="ML119716">
    <property type="protein sequence ID" value="RPA78109.1"/>
    <property type="molecule type" value="Genomic_DNA"/>
</dbReference>
<organism evidence="1 2">
    <name type="scientific">Ascobolus immersus RN42</name>
    <dbReference type="NCBI Taxonomy" id="1160509"/>
    <lineage>
        <taxon>Eukaryota</taxon>
        <taxon>Fungi</taxon>
        <taxon>Dikarya</taxon>
        <taxon>Ascomycota</taxon>
        <taxon>Pezizomycotina</taxon>
        <taxon>Pezizomycetes</taxon>
        <taxon>Pezizales</taxon>
        <taxon>Ascobolaceae</taxon>
        <taxon>Ascobolus</taxon>
    </lineage>
</organism>
<name>A0A3N4HWR8_ASCIM</name>
<reference evidence="1 2" key="1">
    <citation type="journal article" date="2018" name="Nat. Ecol. Evol.">
        <title>Pezizomycetes genomes reveal the molecular basis of ectomycorrhizal truffle lifestyle.</title>
        <authorList>
            <person name="Murat C."/>
            <person name="Payen T."/>
            <person name="Noel B."/>
            <person name="Kuo A."/>
            <person name="Morin E."/>
            <person name="Chen J."/>
            <person name="Kohler A."/>
            <person name="Krizsan K."/>
            <person name="Balestrini R."/>
            <person name="Da Silva C."/>
            <person name="Montanini B."/>
            <person name="Hainaut M."/>
            <person name="Levati E."/>
            <person name="Barry K.W."/>
            <person name="Belfiori B."/>
            <person name="Cichocki N."/>
            <person name="Clum A."/>
            <person name="Dockter R.B."/>
            <person name="Fauchery L."/>
            <person name="Guy J."/>
            <person name="Iotti M."/>
            <person name="Le Tacon F."/>
            <person name="Lindquist E.A."/>
            <person name="Lipzen A."/>
            <person name="Malagnac F."/>
            <person name="Mello A."/>
            <person name="Molinier V."/>
            <person name="Miyauchi S."/>
            <person name="Poulain J."/>
            <person name="Riccioni C."/>
            <person name="Rubini A."/>
            <person name="Sitrit Y."/>
            <person name="Splivallo R."/>
            <person name="Traeger S."/>
            <person name="Wang M."/>
            <person name="Zifcakova L."/>
            <person name="Wipf D."/>
            <person name="Zambonelli A."/>
            <person name="Paolocci F."/>
            <person name="Nowrousian M."/>
            <person name="Ottonello S."/>
            <person name="Baldrian P."/>
            <person name="Spatafora J.W."/>
            <person name="Henrissat B."/>
            <person name="Nagy L.G."/>
            <person name="Aury J.M."/>
            <person name="Wincker P."/>
            <person name="Grigoriev I.V."/>
            <person name="Bonfante P."/>
            <person name="Martin F.M."/>
        </authorList>
    </citation>
    <scope>NUCLEOTIDE SEQUENCE [LARGE SCALE GENOMIC DNA]</scope>
    <source>
        <strain evidence="1 2">RN42</strain>
    </source>
</reference>